<evidence type="ECO:0000256" key="1">
    <source>
        <dbReference type="ARBA" id="ARBA00007154"/>
    </source>
</evidence>
<dbReference type="InterPro" id="IPR037171">
    <property type="entry name" value="NagB/RpiA_transferase-like"/>
</dbReference>
<evidence type="ECO:0000256" key="3">
    <source>
        <dbReference type="PIRNR" id="PIRNR000858"/>
    </source>
</evidence>
<dbReference type="PIRSF" id="PIRSF000858">
    <property type="entry name" value="SCOT-t"/>
    <property type="match status" value="1"/>
</dbReference>
<accession>J6HCI2</accession>
<protein>
    <submittedName>
        <fullName evidence="7">Coenzyme A transferase</fullName>
    </submittedName>
</protein>
<evidence type="ECO:0000313" key="7">
    <source>
        <dbReference type="EMBL" id="EJU20508.1"/>
    </source>
</evidence>
<feature type="active site" description="5-glutamyl coenzyme A thioester intermediate" evidence="4">
    <location>
        <position position="325"/>
    </location>
</feature>
<evidence type="ECO:0000256" key="4">
    <source>
        <dbReference type="PIRSR" id="PIRSR000858-1"/>
    </source>
</evidence>
<dbReference type="InterPro" id="IPR014388">
    <property type="entry name" value="3-oxoacid_CoA-transferase"/>
</dbReference>
<dbReference type="GO" id="GO:0046952">
    <property type="term" value="P:ketone body catabolic process"/>
    <property type="evidence" value="ECO:0007669"/>
    <property type="project" value="InterPro"/>
</dbReference>
<dbReference type="Proteomes" id="UP000005244">
    <property type="component" value="Unassembled WGS sequence"/>
</dbReference>
<organism evidence="6 8">
    <name type="scientific">Peptoanaerobacter stomatis</name>
    <dbReference type="NCBI Taxonomy" id="796937"/>
    <lineage>
        <taxon>Bacteria</taxon>
        <taxon>Bacillati</taxon>
        <taxon>Bacillota</taxon>
        <taxon>Clostridia</taxon>
        <taxon>Peptostreptococcales</taxon>
        <taxon>Filifactoraceae</taxon>
        <taxon>Peptoanaerobacter</taxon>
    </lineage>
</organism>
<dbReference type="Proteomes" id="UP000006437">
    <property type="component" value="Unassembled WGS sequence"/>
</dbReference>
<dbReference type="PANTHER" id="PTHR43293">
    <property type="entry name" value="ACETATE COA-TRANSFERASE YDIF"/>
    <property type="match status" value="1"/>
</dbReference>
<dbReference type="EMBL" id="AFZG01000001">
    <property type="protein sequence ID" value="EHL20250.1"/>
    <property type="molecule type" value="Genomic_DNA"/>
</dbReference>
<comment type="similarity">
    <text evidence="1 3">Belongs to the 3-oxoacid CoA-transferase family.</text>
</comment>
<evidence type="ECO:0000313" key="8">
    <source>
        <dbReference type="Proteomes" id="UP000003379"/>
    </source>
</evidence>
<evidence type="ECO:0000313" key="10">
    <source>
        <dbReference type="Proteomes" id="UP000006437"/>
    </source>
</evidence>
<evidence type="ECO:0000313" key="9">
    <source>
        <dbReference type="Proteomes" id="UP000005244"/>
    </source>
</evidence>
<keyword evidence="9" id="KW-1185">Reference proteome</keyword>
<dbReference type="HOGENOM" id="CLU_026774_4_0_9"/>
<accession>G9X1X6</accession>
<dbReference type="SUPFAM" id="SSF100950">
    <property type="entry name" value="NagB/RpiA/CoA transferase-like"/>
    <property type="match status" value="2"/>
</dbReference>
<dbReference type="PANTHER" id="PTHR43293:SF1">
    <property type="entry name" value="ACETATE COA-TRANSFERASE YDIF"/>
    <property type="match status" value="1"/>
</dbReference>
<reference evidence="7 9" key="3">
    <citation type="submission" date="2012-07" db="EMBL/GenBank/DDBJ databases">
        <authorList>
            <person name="Durkin A.S."/>
            <person name="McCorrison J."/>
            <person name="Torralba M."/>
            <person name="Gillis M."/>
            <person name="Methe B."/>
            <person name="Sutton G."/>
            <person name="Nelson K.E."/>
        </authorList>
    </citation>
    <scope>NUCLEOTIDE SEQUENCE [LARGE SCALE GENOMIC DNA]</scope>
    <source>
        <strain evidence="7 9">OBRC8</strain>
    </source>
</reference>
<name>G9XA04_9FIRM</name>
<keyword evidence="2 3" id="KW-0808">Transferase</keyword>
<dbReference type="EMBL" id="ALNK01000034">
    <property type="protein sequence ID" value="EJU20508.1"/>
    <property type="molecule type" value="Genomic_DNA"/>
</dbReference>
<dbReference type="InterPro" id="IPR004165">
    <property type="entry name" value="CoA_trans_fam_I"/>
</dbReference>
<dbReference type="AlphaFoldDB" id="G9XA04"/>
<sequence length="519" mass="56640">MSVKFMTAREAADLIYDGATVGTGGFVGFGIPEEIELELGNRYNETKSPKAITLYYAAAQGDGKDRAVNHFDAEGLLKRVVGGHWNLAPKLQKLVFDNKMEAYNFPQGILSHMFRDAASGKPATISKVGLKTFVDPDLQGGKLNDVTKEDLVKKVNIEGEEYMYYYTPKLDFVILRGTFADELGNISLEEEYASLDATNMAVACKNNGGTVIVQVKDIVNANSLDPRLVKIPGALVDVVVKTTDPFKYHEQAFGAYFDPTYCGMAKKLLSTVEPPVLDNRKVIGRRGALEMKANSVINLGIGIPELVGAVTNEEGEGEKMTLSVEAGITGGVPLGGLQFGGAINPYCIVDQDTQFCFYDGGGLDATFLGLAQCDEKGNINVSKFGPRIAGCGGFINISQNTKKVIFCGTFTAGGLKEEVKDGKLTILQEGREKKFIKNVEQITFSADYANETNQDVTYITERCVLKLTKEGLMITEIAPGVDMDKDILAHMEFKPLISKDLKLMDERIFKDELMGLKLQ</sequence>
<evidence type="ECO:0000256" key="2">
    <source>
        <dbReference type="ARBA" id="ARBA00022679"/>
    </source>
</evidence>
<dbReference type="RefSeq" id="WP_009524636.1">
    <property type="nucleotide sequence ID" value="NZ_ALNK01000034.1"/>
</dbReference>
<evidence type="ECO:0000313" key="5">
    <source>
        <dbReference type="EMBL" id="EHL13099.1"/>
    </source>
</evidence>
<dbReference type="PATRIC" id="fig|796937.3.peg.1623"/>
<dbReference type="Gene3D" id="3.40.1080.10">
    <property type="entry name" value="Glutaconate Coenzyme A-transferase"/>
    <property type="match status" value="2"/>
</dbReference>
<reference evidence="6 8" key="2">
    <citation type="submission" date="2011-08" db="EMBL/GenBank/DDBJ databases">
        <title>The Genome Sequence of Eubacteriaceae bacterium CM5.</title>
        <authorList>
            <consortium name="The Broad Institute Genome Sequencing Platform"/>
            <person name="Earl A."/>
            <person name="Ward D."/>
            <person name="Feldgarden M."/>
            <person name="Gevers D."/>
            <person name="Sizova M."/>
            <person name="Hazen A."/>
            <person name="Epstein S."/>
            <person name="Young S.K."/>
            <person name="Zeng Q."/>
            <person name="Gargeya S."/>
            <person name="Fitzgerald M."/>
            <person name="Haas B."/>
            <person name="Abouelleil A."/>
            <person name="Alvarado L."/>
            <person name="Arachchi H.M."/>
            <person name="Berlin A."/>
            <person name="Brown A."/>
            <person name="Chapman S.B."/>
            <person name="Chen Z."/>
            <person name="Dunbar C."/>
            <person name="Freedman E."/>
            <person name="Gearin G."/>
            <person name="Gellesch M."/>
            <person name="Goldberg J."/>
            <person name="Griggs A."/>
            <person name="Gujja S."/>
            <person name="Heiman D."/>
            <person name="Howarth C."/>
            <person name="Larson L."/>
            <person name="Lui A."/>
            <person name="MacDonald P.J.P."/>
            <person name="Montmayeur A."/>
            <person name="Murphy C."/>
            <person name="Neiman D."/>
            <person name="Pearson M."/>
            <person name="Priest M."/>
            <person name="Roberts A."/>
            <person name="Saif S."/>
            <person name="Shea T."/>
            <person name="Shenoy N."/>
            <person name="Sisk P."/>
            <person name="Stolte C."/>
            <person name="Sykes S."/>
            <person name="Wortman J."/>
            <person name="Nusbaum C."/>
            <person name="Birren B."/>
        </authorList>
    </citation>
    <scope>NUCLEOTIDE SEQUENCE [LARGE SCALE GENOMIC DNA]</scope>
    <source>
        <strain evidence="6 8">CM5</strain>
    </source>
</reference>
<dbReference type="Pfam" id="PF01144">
    <property type="entry name" value="CoA_trans"/>
    <property type="match status" value="1"/>
</dbReference>
<evidence type="ECO:0000313" key="6">
    <source>
        <dbReference type="EMBL" id="EHL20250.1"/>
    </source>
</evidence>
<dbReference type="SMART" id="SM00882">
    <property type="entry name" value="CoA_trans"/>
    <property type="match status" value="1"/>
</dbReference>
<dbReference type="EMBL" id="AFZE01000045">
    <property type="protein sequence ID" value="EHL13099.1"/>
    <property type="molecule type" value="Genomic_DNA"/>
</dbReference>
<accession>G9XA04</accession>
<gene>
    <name evidence="7" type="ORF">HMPREF1143_1931</name>
    <name evidence="6" type="ORF">HMPREF9628_00095</name>
    <name evidence="5" type="ORF">HMPREF9629_00399</name>
</gene>
<dbReference type="GO" id="GO:0008410">
    <property type="term" value="F:CoA-transferase activity"/>
    <property type="evidence" value="ECO:0007669"/>
    <property type="project" value="InterPro"/>
</dbReference>
<reference evidence="5 10" key="1">
    <citation type="submission" date="2011-08" db="EMBL/GenBank/DDBJ databases">
        <title>The Genome Sequence of Eubacteriaceae bacterium ACC19a.</title>
        <authorList>
            <consortium name="The Broad Institute Genome Sequencing Platform"/>
            <person name="Earl A."/>
            <person name="Ward D."/>
            <person name="Feldgarden M."/>
            <person name="Gevers D."/>
            <person name="Sizova M."/>
            <person name="Hazen A."/>
            <person name="Epstein S."/>
            <person name="Young S.K."/>
            <person name="Zeng Q."/>
            <person name="Gargeya S."/>
            <person name="Fitzgerald M."/>
            <person name="Haas B."/>
            <person name="Abouelleil A."/>
            <person name="Alvarado L."/>
            <person name="Arachchi H.M."/>
            <person name="Berlin A."/>
            <person name="Brown A."/>
            <person name="Chapman S.B."/>
            <person name="Chen Z."/>
            <person name="Dunbar C."/>
            <person name="Freedman E."/>
            <person name="Gearin G."/>
            <person name="Gellesch M."/>
            <person name="Goldberg J."/>
            <person name="Griggs A."/>
            <person name="Gujja S."/>
            <person name="Heiman D."/>
            <person name="Howarth C."/>
            <person name="Larson L."/>
            <person name="Lui A."/>
            <person name="MacDonald P.J.P."/>
            <person name="Montmayeur A."/>
            <person name="Murphy C."/>
            <person name="Neiman D."/>
            <person name="Pearson M."/>
            <person name="Priest M."/>
            <person name="Roberts A."/>
            <person name="Saif S."/>
            <person name="Shea T."/>
            <person name="Shenoy N."/>
            <person name="Sisk P."/>
            <person name="Stolte C."/>
            <person name="Sykes S."/>
            <person name="Wortman J."/>
            <person name="Nusbaum C."/>
            <person name="Birren B."/>
        </authorList>
    </citation>
    <scope>NUCLEOTIDE SEQUENCE [LARGE SCALE GENOMIC DNA]</scope>
    <source>
        <strain evidence="5 10">ACC19a</strain>
    </source>
</reference>
<comment type="caution">
    <text evidence="6">The sequence shown here is derived from an EMBL/GenBank/DDBJ whole genome shotgun (WGS) entry which is preliminary data.</text>
</comment>
<proteinExistence type="inferred from homology"/>
<dbReference type="Proteomes" id="UP000003379">
    <property type="component" value="Unassembled WGS sequence"/>
</dbReference>